<proteinExistence type="inferred from homology"/>
<evidence type="ECO:0000256" key="3">
    <source>
        <dbReference type="ARBA" id="ARBA00022679"/>
    </source>
</evidence>
<evidence type="ECO:0000313" key="5">
    <source>
        <dbReference type="EMBL" id="SFR51643.1"/>
    </source>
</evidence>
<evidence type="ECO:0000259" key="4">
    <source>
        <dbReference type="Pfam" id="PF08241"/>
    </source>
</evidence>
<dbReference type="InterPro" id="IPR013216">
    <property type="entry name" value="Methyltransf_11"/>
</dbReference>
<name>A0A1I6HB15_9FLAO</name>
<accession>A0A1I6HB15</accession>
<dbReference type="Gene3D" id="3.40.50.150">
    <property type="entry name" value="Vaccinia Virus protein VP39"/>
    <property type="match status" value="1"/>
</dbReference>
<dbReference type="InterPro" id="IPR051052">
    <property type="entry name" value="Diverse_substrate_MTase"/>
</dbReference>
<evidence type="ECO:0000256" key="2">
    <source>
        <dbReference type="ARBA" id="ARBA00022603"/>
    </source>
</evidence>
<keyword evidence="2 5" id="KW-0489">Methyltransferase</keyword>
<dbReference type="SUPFAM" id="SSF53335">
    <property type="entry name" value="S-adenosyl-L-methionine-dependent methyltransferases"/>
    <property type="match status" value="1"/>
</dbReference>
<dbReference type="PANTHER" id="PTHR44942">
    <property type="entry name" value="METHYLTRANSF_11 DOMAIN-CONTAINING PROTEIN"/>
    <property type="match status" value="1"/>
</dbReference>
<comment type="similarity">
    <text evidence="1">Belongs to the methyltransferase superfamily.</text>
</comment>
<protein>
    <submittedName>
        <fullName evidence="5">Methyltransferase domain-containing protein</fullName>
    </submittedName>
</protein>
<sequence>MSKPNNNEVREYELETWTRCATSYNDTWATLTNETLPLLIRKTDIKPTSSVLDIGCGAGNSTKKISDSGADVIGIDFSEKMVAEASSTHQNITFKQSDAENIPVEDNSKDVVISNFVVHHFAEPSKVFKEISRVLKPNGKFAFAVWGANEEQSSLGAFFQAFSNHHELSALPHGPLFGVTDFGTYDQLATQANLKNFKLEKLDTQWKMDSLDPLINGCWDWGNLHLFPKEKQQAIKADFIKNCEPFRKENGYSFPHSAMIGYAEKYSS</sequence>
<dbReference type="InterPro" id="IPR029063">
    <property type="entry name" value="SAM-dependent_MTases_sf"/>
</dbReference>
<dbReference type="GO" id="GO:0032259">
    <property type="term" value="P:methylation"/>
    <property type="evidence" value="ECO:0007669"/>
    <property type="project" value="UniProtKB-KW"/>
</dbReference>
<dbReference type="Proteomes" id="UP000199462">
    <property type="component" value="Unassembled WGS sequence"/>
</dbReference>
<organism evidence="5 6">
    <name type="scientific">Maribacter stanieri</name>
    <dbReference type="NCBI Taxonomy" id="440514"/>
    <lineage>
        <taxon>Bacteria</taxon>
        <taxon>Pseudomonadati</taxon>
        <taxon>Bacteroidota</taxon>
        <taxon>Flavobacteriia</taxon>
        <taxon>Flavobacteriales</taxon>
        <taxon>Flavobacteriaceae</taxon>
        <taxon>Maribacter</taxon>
    </lineage>
</organism>
<dbReference type="GO" id="GO:0008757">
    <property type="term" value="F:S-adenosylmethionine-dependent methyltransferase activity"/>
    <property type="evidence" value="ECO:0007669"/>
    <property type="project" value="InterPro"/>
</dbReference>
<dbReference type="AlphaFoldDB" id="A0A1I6HB15"/>
<feature type="domain" description="Methyltransferase type 11" evidence="4">
    <location>
        <begin position="52"/>
        <end position="143"/>
    </location>
</feature>
<dbReference type="EMBL" id="FOYX01000001">
    <property type="protein sequence ID" value="SFR51643.1"/>
    <property type="molecule type" value="Genomic_DNA"/>
</dbReference>
<gene>
    <name evidence="5" type="ORF">SAMN04488010_0149</name>
</gene>
<dbReference type="CDD" id="cd02440">
    <property type="entry name" value="AdoMet_MTases"/>
    <property type="match status" value="1"/>
</dbReference>
<dbReference type="Pfam" id="PF08241">
    <property type="entry name" value="Methyltransf_11"/>
    <property type="match status" value="1"/>
</dbReference>
<keyword evidence="3 5" id="KW-0808">Transferase</keyword>
<dbReference type="STRING" id="440514.SAMN04488010_0149"/>
<reference evidence="6" key="1">
    <citation type="submission" date="2016-10" db="EMBL/GenBank/DDBJ databases">
        <authorList>
            <person name="Varghese N."/>
            <person name="Submissions S."/>
        </authorList>
    </citation>
    <scope>NUCLEOTIDE SEQUENCE [LARGE SCALE GENOMIC DNA]</scope>
    <source>
        <strain evidence="6">DSM 19891</strain>
    </source>
</reference>
<dbReference type="PANTHER" id="PTHR44942:SF4">
    <property type="entry name" value="METHYLTRANSFERASE TYPE 11 DOMAIN-CONTAINING PROTEIN"/>
    <property type="match status" value="1"/>
</dbReference>
<dbReference type="RefSeq" id="WP_091900671.1">
    <property type="nucleotide sequence ID" value="NZ_FOYX01000001.1"/>
</dbReference>
<keyword evidence="6" id="KW-1185">Reference proteome</keyword>
<evidence type="ECO:0000313" key="6">
    <source>
        <dbReference type="Proteomes" id="UP000199462"/>
    </source>
</evidence>
<evidence type="ECO:0000256" key="1">
    <source>
        <dbReference type="ARBA" id="ARBA00008361"/>
    </source>
</evidence>